<name>A0ABU6ULZ3_9FABA</name>
<accession>A0ABU6ULZ3</accession>
<dbReference type="EMBL" id="JASCZI010121593">
    <property type="protein sequence ID" value="MED6162345.1"/>
    <property type="molecule type" value="Genomic_DNA"/>
</dbReference>
<proteinExistence type="predicted"/>
<keyword evidence="2" id="KW-1185">Reference proteome</keyword>
<comment type="caution">
    <text evidence="1">The sequence shown here is derived from an EMBL/GenBank/DDBJ whole genome shotgun (WGS) entry which is preliminary data.</text>
</comment>
<dbReference type="Proteomes" id="UP001341840">
    <property type="component" value="Unassembled WGS sequence"/>
</dbReference>
<feature type="non-terminal residue" evidence="1">
    <location>
        <position position="51"/>
    </location>
</feature>
<protein>
    <submittedName>
        <fullName evidence="1">Uncharacterized protein</fullName>
    </submittedName>
</protein>
<reference evidence="1 2" key="1">
    <citation type="journal article" date="2023" name="Plants (Basel)">
        <title>Bridging the Gap: Combining Genomics and Transcriptomics Approaches to Understand Stylosanthes scabra, an Orphan Legume from the Brazilian Caatinga.</title>
        <authorList>
            <person name="Ferreira-Neto J.R.C."/>
            <person name="da Silva M.D."/>
            <person name="Binneck E."/>
            <person name="de Melo N.F."/>
            <person name="da Silva R.H."/>
            <person name="de Melo A.L.T.M."/>
            <person name="Pandolfi V."/>
            <person name="Bustamante F.O."/>
            <person name="Brasileiro-Vidal A.C."/>
            <person name="Benko-Iseppon A.M."/>
        </authorList>
    </citation>
    <scope>NUCLEOTIDE SEQUENCE [LARGE SCALE GENOMIC DNA]</scope>
    <source>
        <tissue evidence="1">Leaves</tissue>
    </source>
</reference>
<gene>
    <name evidence="1" type="ORF">PIB30_069500</name>
</gene>
<evidence type="ECO:0000313" key="2">
    <source>
        <dbReference type="Proteomes" id="UP001341840"/>
    </source>
</evidence>
<organism evidence="1 2">
    <name type="scientific">Stylosanthes scabra</name>
    <dbReference type="NCBI Taxonomy" id="79078"/>
    <lineage>
        <taxon>Eukaryota</taxon>
        <taxon>Viridiplantae</taxon>
        <taxon>Streptophyta</taxon>
        <taxon>Embryophyta</taxon>
        <taxon>Tracheophyta</taxon>
        <taxon>Spermatophyta</taxon>
        <taxon>Magnoliopsida</taxon>
        <taxon>eudicotyledons</taxon>
        <taxon>Gunneridae</taxon>
        <taxon>Pentapetalae</taxon>
        <taxon>rosids</taxon>
        <taxon>fabids</taxon>
        <taxon>Fabales</taxon>
        <taxon>Fabaceae</taxon>
        <taxon>Papilionoideae</taxon>
        <taxon>50 kb inversion clade</taxon>
        <taxon>dalbergioids sensu lato</taxon>
        <taxon>Dalbergieae</taxon>
        <taxon>Pterocarpus clade</taxon>
        <taxon>Stylosanthes</taxon>
    </lineage>
</organism>
<evidence type="ECO:0000313" key="1">
    <source>
        <dbReference type="EMBL" id="MED6162345.1"/>
    </source>
</evidence>
<sequence>MDGISNNSSFRDLAKAPCYRCETTRITWTKSLQNSKVLEAMQEAMLYLCTA</sequence>